<dbReference type="PANTHER" id="PTHR47360">
    <property type="entry name" value="MUREIN DD-ENDOPEPTIDASE MEPS/MUREIN LD-CARBOXYPEPTIDASE"/>
    <property type="match status" value="1"/>
</dbReference>
<dbReference type="PROSITE" id="PS51935">
    <property type="entry name" value="NLPC_P60"/>
    <property type="match status" value="1"/>
</dbReference>
<proteinExistence type="inferred from homology"/>
<evidence type="ECO:0000256" key="3">
    <source>
        <dbReference type="ARBA" id="ARBA00022729"/>
    </source>
</evidence>
<comment type="similarity">
    <text evidence="1">Belongs to the peptidase C40 family.</text>
</comment>
<name>A0ABP7V4A3_9FLAO</name>
<dbReference type="Pfam" id="PF01476">
    <property type="entry name" value="LysM"/>
    <property type="match status" value="3"/>
</dbReference>
<feature type="domain" description="LysM" evidence="7">
    <location>
        <begin position="123"/>
        <end position="167"/>
    </location>
</feature>
<dbReference type="InterPro" id="IPR038765">
    <property type="entry name" value="Papain-like_cys_pep_sf"/>
</dbReference>
<keyword evidence="2" id="KW-0645">Protease</keyword>
<evidence type="ECO:0000256" key="4">
    <source>
        <dbReference type="ARBA" id="ARBA00022737"/>
    </source>
</evidence>
<dbReference type="SMART" id="SM00257">
    <property type="entry name" value="LysM"/>
    <property type="match status" value="3"/>
</dbReference>
<dbReference type="SUPFAM" id="SSF54001">
    <property type="entry name" value="Cysteine proteinases"/>
    <property type="match status" value="1"/>
</dbReference>
<sequence>MALFGAENYIKLMKFFKLFILFFLFLSAQTFAQKVIKHKVKSGESIYSIAKKYDVTQSEIFDLNPKLKGAVLGLNAEVKIPNKKFKEKEKPSKKEVAEKKEVADKIENLKQDKVKDVEGASKAMHSVKSKETLYSISKKYGVSMETLCELNPVLKTSNLKAGMKLQLPNMEEATLPEKVVQEQNPIKEVVTETKVENLVSNVDVVHKVLPKETLYGISKQTGVSIEELTKLNPSVANGLKVDQFLIIRKGNGEPAVNKSEVVEVQKEIETAKPLSAANLTKAEFLIEKASEHIGTRYRRGGTTSAGFDCSGLMFHTFKSIDMTLPRSSHEMADVGERINKSQAQKGDLIFFATFGGSRISHVGMITEVLEDEIKFIHSSTSAGVMISSTKEDYYSRSFVQINRVLKE</sequence>
<evidence type="ECO:0000256" key="6">
    <source>
        <dbReference type="ARBA" id="ARBA00022807"/>
    </source>
</evidence>
<dbReference type="InterPro" id="IPR052062">
    <property type="entry name" value="Murein_DD/LD_carboxypeptidase"/>
</dbReference>
<protein>
    <submittedName>
        <fullName evidence="9">Peptidoglycan endopeptidase</fullName>
    </submittedName>
</protein>
<dbReference type="Gene3D" id="3.10.350.10">
    <property type="entry name" value="LysM domain"/>
    <property type="match status" value="3"/>
</dbReference>
<comment type="caution">
    <text evidence="9">The sequence shown here is derived from an EMBL/GenBank/DDBJ whole genome shotgun (WGS) entry which is preliminary data.</text>
</comment>
<dbReference type="PROSITE" id="PS51782">
    <property type="entry name" value="LYSM"/>
    <property type="match status" value="3"/>
</dbReference>
<dbReference type="Proteomes" id="UP001500426">
    <property type="component" value="Unassembled WGS sequence"/>
</dbReference>
<dbReference type="InterPro" id="IPR036779">
    <property type="entry name" value="LysM_dom_sf"/>
</dbReference>
<evidence type="ECO:0000256" key="2">
    <source>
        <dbReference type="ARBA" id="ARBA00022670"/>
    </source>
</evidence>
<dbReference type="PANTHER" id="PTHR47360:SF1">
    <property type="entry name" value="ENDOPEPTIDASE NLPC-RELATED"/>
    <property type="match status" value="1"/>
</dbReference>
<keyword evidence="6" id="KW-0788">Thiol protease</keyword>
<evidence type="ECO:0000256" key="1">
    <source>
        <dbReference type="ARBA" id="ARBA00007074"/>
    </source>
</evidence>
<dbReference type="CDD" id="cd00118">
    <property type="entry name" value="LysM"/>
    <property type="match status" value="3"/>
</dbReference>
<gene>
    <name evidence="9" type="ORF">GCM10022388_26870</name>
</gene>
<evidence type="ECO:0000313" key="10">
    <source>
        <dbReference type="Proteomes" id="UP001500426"/>
    </source>
</evidence>
<keyword evidence="3" id="KW-0732">Signal</keyword>
<dbReference type="Pfam" id="PF00877">
    <property type="entry name" value="NLPC_P60"/>
    <property type="match status" value="1"/>
</dbReference>
<evidence type="ECO:0000256" key="5">
    <source>
        <dbReference type="ARBA" id="ARBA00022801"/>
    </source>
</evidence>
<evidence type="ECO:0000259" key="8">
    <source>
        <dbReference type="PROSITE" id="PS51935"/>
    </source>
</evidence>
<keyword evidence="5" id="KW-0378">Hydrolase</keyword>
<reference evidence="10" key="1">
    <citation type="journal article" date="2019" name="Int. J. Syst. Evol. Microbiol.">
        <title>The Global Catalogue of Microorganisms (GCM) 10K type strain sequencing project: providing services to taxonomists for standard genome sequencing and annotation.</title>
        <authorList>
            <consortium name="The Broad Institute Genomics Platform"/>
            <consortium name="The Broad Institute Genome Sequencing Center for Infectious Disease"/>
            <person name="Wu L."/>
            <person name="Ma J."/>
        </authorList>
    </citation>
    <scope>NUCLEOTIDE SEQUENCE [LARGE SCALE GENOMIC DNA]</scope>
    <source>
        <strain evidence="10">JCM 17068</strain>
    </source>
</reference>
<dbReference type="Gene3D" id="3.90.1720.10">
    <property type="entry name" value="endopeptidase domain like (from Nostoc punctiforme)"/>
    <property type="match status" value="1"/>
</dbReference>
<feature type="domain" description="LysM" evidence="7">
    <location>
        <begin position="36"/>
        <end position="80"/>
    </location>
</feature>
<dbReference type="EMBL" id="BAABCS010000030">
    <property type="protein sequence ID" value="GAA4058767.1"/>
    <property type="molecule type" value="Genomic_DNA"/>
</dbReference>
<organism evidence="9 10">
    <name type="scientific">Flavobacterium chungnamense</name>
    <dbReference type="NCBI Taxonomy" id="706182"/>
    <lineage>
        <taxon>Bacteria</taxon>
        <taxon>Pseudomonadati</taxon>
        <taxon>Bacteroidota</taxon>
        <taxon>Flavobacteriia</taxon>
        <taxon>Flavobacteriales</taxon>
        <taxon>Flavobacteriaceae</taxon>
        <taxon>Flavobacterium</taxon>
    </lineage>
</organism>
<feature type="domain" description="NlpC/P60" evidence="8">
    <location>
        <begin position="279"/>
        <end position="405"/>
    </location>
</feature>
<feature type="domain" description="LysM" evidence="7">
    <location>
        <begin position="204"/>
        <end position="247"/>
    </location>
</feature>
<dbReference type="InterPro" id="IPR018392">
    <property type="entry name" value="LysM"/>
</dbReference>
<accession>A0ABP7V4A3</accession>
<keyword evidence="4" id="KW-0677">Repeat</keyword>
<dbReference type="SUPFAM" id="SSF54106">
    <property type="entry name" value="LysM domain"/>
    <property type="match status" value="3"/>
</dbReference>
<evidence type="ECO:0000313" key="9">
    <source>
        <dbReference type="EMBL" id="GAA4058767.1"/>
    </source>
</evidence>
<keyword evidence="10" id="KW-1185">Reference proteome</keyword>
<evidence type="ECO:0000259" key="7">
    <source>
        <dbReference type="PROSITE" id="PS51782"/>
    </source>
</evidence>
<dbReference type="InterPro" id="IPR000064">
    <property type="entry name" value="NLP_P60_dom"/>
</dbReference>